<feature type="non-terminal residue" evidence="2">
    <location>
        <position position="164"/>
    </location>
</feature>
<accession>X0TMQ9</accession>
<reference evidence="2" key="1">
    <citation type="journal article" date="2014" name="Front. Microbiol.">
        <title>High frequency of phylogenetically diverse reductive dehalogenase-homologous genes in deep subseafloor sedimentary metagenomes.</title>
        <authorList>
            <person name="Kawai M."/>
            <person name="Futagami T."/>
            <person name="Toyoda A."/>
            <person name="Takaki Y."/>
            <person name="Nishi S."/>
            <person name="Hori S."/>
            <person name="Arai W."/>
            <person name="Tsubouchi T."/>
            <person name="Morono Y."/>
            <person name="Uchiyama I."/>
            <person name="Ito T."/>
            <person name="Fujiyama A."/>
            <person name="Inagaki F."/>
            <person name="Takami H."/>
        </authorList>
    </citation>
    <scope>NUCLEOTIDE SEQUENCE</scope>
    <source>
        <strain evidence="2">Expedition CK06-06</strain>
    </source>
</reference>
<sequence length="164" mass="17734">MPTDSTQSIPEDVQGEIESLIVGEGPMSDTDEAQYLRQEDADKPVLDDPQTQDDAELSLALLQTRIQTLEEASLTNQVYEEPILLPDDVVEFGIPATDIVADSDVVQLIVTSISGEPIGDKDADPDQIAIYACDDRSIQALGGRGWIATDGETIGTILSFVRFP</sequence>
<evidence type="ECO:0000256" key="1">
    <source>
        <dbReference type="SAM" id="MobiDB-lite"/>
    </source>
</evidence>
<dbReference type="AlphaFoldDB" id="X0TMQ9"/>
<protein>
    <submittedName>
        <fullName evidence="2">Uncharacterized protein</fullName>
    </submittedName>
</protein>
<organism evidence="2">
    <name type="scientific">marine sediment metagenome</name>
    <dbReference type="NCBI Taxonomy" id="412755"/>
    <lineage>
        <taxon>unclassified sequences</taxon>
        <taxon>metagenomes</taxon>
        <taxon>ecological metagenomes</taxon>
    </lineage>
</organism>
<name>X0TMQ9_9ZZZZ</name>
<feature type="region of interest" description="Disordered" evidence="1">
    <location>
        <begin position="1"/>
        <end position="30"/>
    </location>
</feature>
<proteinExistence type="predicted"/>
<comment type="caution">
    <text evidence="2">The sequence shown here is derived from an EMBL/GenBank/DDBJ whole genome shotgun (WGS) entry which is preliminary data.</text>
</comment>
<dbReference type="EMBL" id="BARS01018439">
    <property type="protein sequence ID" value="GAF94509.1"/>
    <property type="molecule type" value="Genomic_DNA"/>
</dbReference>
<gene>
    <name evidence="2" type="ORF">S01H1_30006</name>
</gene>
<evidence type="ECO:0000313" key="2">
    <source>
        <dbReference type="EMBL" id="GAF94509.1"/>
    </source>
</evidence>